<dbReference type="OrthoDB" id="282179at2759"/>
<reference evidence="10 11" key="1">
    <citation type="submission" date="2014-06" db="EMBL/GenBank/DDBJ databases">
        <authorList>
            <person name="Swart Estienne"/>
        </authorList>
    </citation>
    <scope>NUCLEOTIDE SEQUENCE [LARGE SCALE GENOMIC DNA]</scope>
    <source>
        <strain evidence="10 11">130c</strain>
    </source>
</reference>
<keyword evidence="5" id="KW-0999">Mitochondrion inner membrane</keyword>
<comment type="subcellular location">
    <subcellularLocation>
        <location evidence="1">Mitochondrion inner membrane</location>
    </subcellularLocation>
</comment>
<comment type="similarity">
    <text evidence="2">Belongs to the UQCRH/QCR6 family.</text>
</comment>
<evidence type="ECO:0000256" key="2">
    <source>
        <dbReference type="ARBA" id="ARBA00006498"/>
    </source>
</evidence>
<dbReference type="Pfam" id="PF02320">
    <property type="entry name" value="UCR_hinge"/>
    <property type="match status" value="1"/>
</dbReference>
<keyword evidence="8" id="KW-0472">Membrane</keyword>
<gene>
    <name evidence="10" type="primary">Contig7546.g8056</name>
    <name evidence="10" type="ORF">STYLEM_10252</name>
</gene>
<evidence type="ECO:0000256" key="1">
    <source>
        <dbReference type="ARBA" id="ARBA00004273"/>
    </source>
</evidence>
<dbReference type="AlphaFoldDB" id="A0A078AG84"/>
<dbReference type="InParanoid" id="A0A078AG84"/>
<accession>A0A078AG84</accession>
<dbReference type="Proteomes" id="UP000039865">
    <property type="component" value="Unassembled WGS sequence"/>
</dbReference>
<evidence type="ECO:0000313" key="10">
    <source>
        <dbReference type="EMBL" id="CDW81239.1"/>
    </source>
</evidence>
<evidence type="ECO:0000256" key="3">
    <source>
        <dbReference type="ARBA" id="ARBA00022448"/>
    </source>
</evidence>
<evidence type="ECO:0000256" key="4">
    <source>
        <dbReference type="ARBA" id="ARBA00022660"/>
    </source>
</evidence>
<organism evidence="10 11">
    <name type="scientific">Stylonychia lemnae</name>
    <name type="common">Ciliate</name>
    <dbReference type="NCBI Taxonomy" id="5949"/>
    <lineage>
        <taxon>Eukaryota</taxon>
        <taxon>Sar</taxon>
        <taxon>Alveolata</taxon>
        <taxon>Ciliophora</taxon>
        <taxon>Intramacronucleata</taxon>
        <taxon>Spirotrichea</taxon>
        <taxon>Stichotrichia</taxon>
        <taxon>Sporadotrichida</taxon>
        <taxon>Oxytrichidae</taxon>
        <taxon>Stylonychinae</taxon>
        <taxon>Stylonychia</taxon>
    </lineage>
</organism>
<keyword evidence="3" id="KW-0813">Transport</keyword>
<keyword evidence="7" id="KW-0496">Mitochondrion</keyword>
<dbReference type="EMBL" id="CCKQ01009730">
    <property type="protein sequence ID" value="CDW81239.1"/>
    <property type="molecule type" value="Genomic_DNA"/>
</dbReference>
<protein>
    <recommendedName>
        <fullName evidence="9">Ubiquinol-cytochrome C reductase hinge domain-containing protein</fullName>
    </recommendedName>
</protein>
<evidence type="ECO:0000256" key="6">
    <source>
        <dbReference type="ARBA" id="ARBA00022982"/>
    </source>
</evidence>
<feature type="domain" description="Ubiquinol-cytochrome C reductase hinge" evidence="9">
    <location>
        <begin position="33"/>
        <end position="95"/>
    </location>
</feature>
<evidence type="ECO:0000256" key="5">
    <source>
        <dbReference type="ARBA" id="ARBA00022792"/>
    </source>
</evidence>
<proteinExistence type="inferred from homology"/>
<evidence type="ECO:0000256" key="8">
    <source>
        <dbReference type="ARBA" id="ARBA00023136"/>
    </source>
</evidence>
<name>A0A078AG84_STYLE</name>
<dbReference type="Gene3D" id="1.10.287.20">
    <property type="entry name" value="Ubiquinol-cytochrome C reductase hinge domain"/>
    <property type="match status" value="1"/>
</dbReference>
<dbReference type="GO" id="GO:0005743">
    <property type="term" value="C:mitochondrial inner membrane"/>
    <property type="evidence" value="ECO:0007669"/>
    <property type="project" value="UniProtKB-SubCell"/>
</dbReference>
<dbReference type="OMA" id="KECAPQC"/>
<evidence type="ECO:0000313" key="11">
    <source>
        <dbReference type="Proteomes" id="UP000039865"/>
    </source>
</evidence>
<evidence type="ECO:0000256" key="7">
    <source>
        <dbReference type="ARBA" id="ARBA00023128"/>
    </source>
</evidence>
<dbReference type="SUPFAM" id="SSF81531">
    <property type="entry name" value="Non-heme 11 kDa protein of cytochrome bc1 complex (Ubiquinol-cytochrome c reductase)"/>
    <property type="match status" value="1"/>
</dbReference>
<sequence length="106" mass="12334">MDKNLHFPVKNYYHPGSSVTVDQNVSMIDRGVDPKPMVLEFCKPLCIYWKEKLERCETKLATIIKINPTKTCLYPMRDYVTCVEACAQPKIHNNLVGTERKYQQLL</sequence>
<evidence type="ECO:0000259" key="9">
    <source>
        <dbReference type="Pfam" id="PF02320"/>
    </source>
</evidence>
<keyword evidence="6" id="KW-0249">Electron transport</keyword>
<keyword evidence="11" id="KW-1185">Reference proteome</keyword>
<dbReference type="InterPro" id="IPR036811">
    <property type="entry name" value="Ubol_cytC_Rdtase_hinge_dom_sf"/>
</dbReference>
<dbReference type="InterPro" id="IPR023184">
    <property type="entry name" value="Ubol_cytC_Rdtase_hinge_dom"/>
</dbReference>
<keyword evidence="4" id="KW-0679">Respiratory chain</keyword>